<organism evidence="2 3">
    <name type="scientific">Neohortaea acidophila</name>
    <dbReference type="NCBI Taxonomy" id="245834"/>
    <lineage>
        <taxon>Eukaryota</taxon>
        <taxon>Fungi</taxon>
        <taxon>Dikarya</taxon>
        <taxon>Ascomycota</taxon>
        <taxon>Pezizomycotina</taxon>
        <taxon>Dothideomycetes</taxon>
        <taxon>Dothideomycetidae</taxon>
        <taxon>Mycosphaerellales</taxon>
        <taxon>Teratosphaeriaceae</taxon>
        <taxon>Neohortaea</taxon>
    </lineage>
</organism>
<evidence type="ECO:0000256" key="1">
    <source>
        <dbReference type="SAM" id="MobiDB-lite"/>
    </source>
</evidence>
<reference evidence="2" key="1">
    <citation type="journal article" date="2020" name="Stud. Mycol.">
        <title>101 Dothideomycetes genomes: a test case for predicting lifestyles and emergence of pathogens.</title>
        <authorList>
            <person name="Haridas S."/>
            <person name="Albert R."/>
            <person name="Binder M."/>
            <person name="Bloem J."/>
            <person name="Labutti K."/>
            <person name="Salamov A."/>
            <person name="Andreopoulos B."/>
            <person name="Baker S."/>
            <person name="Barry K."/>
            <person name="Bills G."/>
            <person name="Bluhm B."/>
            <person name="Cannon C."/>
            <person name="Castanera R."/>
            <person name="Culley D."/>
            <person name="Daum C."/>
            <person name="Ezra D."/>
            <person name="Gonzalez J."/>
            <person name="Henrissat B."/>
            <person name="Kuo A."/>
            <person name="Liang C."/>
            <person name="Lipzen A."/>
            <person name="Lutzoni F."/>
            <person name="Magnuson J."/>
            <person name="Mondo S."/>
            <person name="Nolan M."/>
            <person name="Ohm R."/>
            <person name="Pangilinan J."/>
            <person name="Park H.-J."/>
            <person name="Ramirez L."/>
            <person name="Alfaro M."/>
            <person name="Sun H."/>
            <person name="Tritt A."/>
            <person name="Yoshinaga Y."/>
            <person name="Zwiers L.-H."/>
            <person name="Turgeon B."/>
            <person name="Goodwin S."/>
            <person name="Spatafora J."/>
            <person name="Crous P."/>
            <person name="Grigoriev I."/>
        </authorList>
    </citation>
    <scope>NUCLEOTIDE SEQUENCE</scope>
    <source>
        <strain evidence="2">CBS 113389</strain>
    </source>
</reference>
<keyword evidence="3" id="KW-1185">Reference proteome</keyword>
<feature type="compositionally biased region" description="Low complexity" evidence="1">
    <location>
        <begin position="187"/>
        <end position="204"/>
    </location>
</feature>
<gene>
    <name evidence="2" type="ORF">BDY17DRAFT_321783</name>
</gene>
<feature type="compositionally biased region" description="Low complexity" evidence="1">
    <location>
        <begin position="110"/>
        <end position="129"/>
    </location>
</feature>
<feature type="compositionally biased region" description="Polar residues" evidence="1">
    <location>
        <begin position="131"/>
        <end position="147"/>
    </location>
</feature>
<dbReference type="EMBL" id="MU001633">
    <property type="protein sequence ID" value="KAF2484889.1"/>
    <property type="molecule type" value="Genomic_DNA"/>
</dbReference>
<feature type="compositionally biased region" description="Basic and acidic residues" evidence="1">
    <location>
        <begin position="151"/>
        <end position="161"/>
    </location>
</feature>
<sequence>MASVALGGVANFCAQEPFRQMQDFRGFDLAMERCALHYAAQTTVKTLPNECLTTTKTVILSTNTVHVTSRLACPTNEPHVEIRDSVALERRAAEPAARTQKHTSTHGHTHTQAAQKKTGTKKANNTKTKSGQHTAQTKSGHHTTQTKSGHHTTETKSDHHTTQTKSGHHTTDTKSGHHTTETKSGHHTTQTHTGTHTGTTTHTHGPSKAPRDLMDDQRRAGPTPVAFFKRDAAATKTAEWSSYYGALAECGYNCIQTACSCVGTLQVVLQTPAPTCTSTLTKETVVHETKTVQLAADSC</sequence>
<evidence type="ECO:0000313" key="2">
    <source>
        <dbReference type="EMBL" id="KAF2484889.1"/>
    </source>
</evidence>
<proteinExistence type="predicted"/>
<accession>A0A6A6PYR7</accession>
<feature type="compositionally biased region" description="Basic and acidic residues" evidence="1">
    <location>
        <begin position="209"/>
        <end position="219"/>
    </location>
</feature>
<feature type="compositionally biased region" description="Basic and acidic residues" evidence="1">
    <location>
        <begin position="169"/>
        <end position="184"/>
    </location>
</feature>
<name>A0A6A6PYR7_9PEZI</name>
<dbReference type="GeneID" id="54477695"/>
<feature type="region of interest" description="Disordered" evidence="1">
    <location>
        <begin position="91"/>
        <end position="219"/>
    </location>
</feature>
<dbReference type="Proteomes" id="UP000799767">
    <property type="component" value="Unassembled WGS sequence"/>
</dbReference>
<dbReference type="RefSeq" id="XP_033591458.1">
    <property type="nucleotide sequence ID" value="XM_033736693.1"/>
</dbReference>
<dbReference type="AlphaFoldDB" id="A0A6A6PYR7"/>
<evidence type="ECO:0000313" key="3">
    <source>
        <dbReference type="Proteomes" id="UP000799767"/>
    </source>
</evidence>
<feature type="compositionally biased region" description="Basic residues" evidence="1">
    <location>
        <begin position="99"/>
        <end position="109"/>
    </location>
</feature>
<protein>
    <submittedName>
        <fullName evidence="2">Uncharacterized protein</fullName>
    </submittedName>
</protein>